<gene>
    <name evidence="2" type="ORF">IEQ34_000905</name>
</gene>
<dbReference type="AlphaFoldDB" id="A0AAV7HK92"/>
<evidence type="ECO:0000313" key="2">
    <source>
        <dbReference type="EMBL" id="KAH0469347.1"/>
    </source>
</evidence>
<dbReference type="SUPFAM" id="SSF52540">
    <property type="entry name" value="P-loop containing nucleoside triphosphate hydrolases"/>
    <property type="match status" value="1"/>
</dbReference>
<name>A0AAV7HK92_DENCH</name>
<feature type="domain" description="NB-ARC" evidence="1">
    <location>
        <begin position="17"/>
        <end position="130"/>
    </location>
</feature>
<reference evidence="2 3" key="1">
    <citation type="journal article" date="2021" name="Hortic Res">
        <title>Chromosome-scale assembly of the Dendrobium chrysotoxum genome enhances the understanding of orchid evolution.</title>
        <authorList>
            <person name="Zhang Y."/>
            <person name="Zhang G.Q."/>
            <person name="Zhang D."/>
            <person name="Liu X.D."/>
            <person name="Xu X.Y."/>
            <person name="Sun W.H."/>
            <person name="Yu X."/>
            <person name="Zhu X."/>
            <person name="Wang Z.W."/>
            <person name="Zhao X."/>
            <person name="Zhong W.Y."/>
            <person name="Chen H."/>
            <person name="Yin W.L."/>
            <person name="Huang T."/>
            <person name="Niu S.C."/>
            <person name="Liu Z.J."/>
        </authorList>
    </citation>
    <scope>NUCLEOTIDE SEQUENCE [LARGE SCALE GENOMIC DNA]</scope>
    <source>
        <strain evidence="2">Lindl</strain>
    </source>
</reference>
<sequence length="144" mass="16003">MNDPFVVGREVEVAANSLVDRLLGEKVDEKCRLFAVTGMGGIGKTTLAQRIINHPKIKNFFNLDPVWVCVSQTYSEIELLKLVIRKAKGSCVDSNTKSELQTVLSDSIASGQSLFLVLDDVWRADVWVELFRVPLYNSKGVSES</sequence>
<dbReference type="InterPro" id="IPR002182">
    <property type="entry name" value="NB-ARC"/>
</dbReference>
<proteinExistence type="predicted"/>
<dbReference type="GO" id="GO:0043531">
    <property type="term" value="F:ADP binding"/>
    <property type="evidence" value="ECO:0007669"/>
    <property type="project" value="InterPro"/>
</dbReference>
<dbReference type="Pfam" id="PF00931">
    <property type="entry name" value="NB-ARC"/>
    <property type="match status" value="1"/>
</dbReference>
<dbReference type="PANTHER" id="PTHR36766:SF70">
    <property type="entry name" value="DISEASE RESISTANCE PROTEIN RGA4"/>
    <property type="match status" value="1"/>
</dbReference>
<comment type="caution">
    <text evidence="2">The sequence shown here is derived from an EMBL/GenBank/DDBJ whole genome shotgun (WGS) entry which is preliminary data.</text>
</comment>
<dbReference type="Proteomes" id="UP000775213">
    <property type="component" value="Unassembled WGS sequence"/>
</dbReference>
<evidence type="ECO:0000313" key="3">
    <source>
        <dbReference type="Proteomes" id="UP000775213"/>
    </source>
</evidence>
<dbReference type="InterPro" id="IPR027417">
    <property type="entry name" value="P-loop_NTPase"/>
</dbReference>
<accession>A0AAV7HK92</accession>
<dbReference type="PANTHER" id="PTHR36766">
    <property type="entry name" value="PLANT BROAD-SPECTRUM MILDEW RESISTANCE PROTEIN RPW8"/>
    <property type="match status" value="1"/>
</dbReference>
<keyword evidence="3" id="KW-1185">Reference proteome</keyword>
<dbReference type="PRINTS" id="PR00364">
    <property type="entry name" value="DISEASERSIST"/>
</dbReference>
<dbReference type="EMBL" id="JAGFBR010000002">
    <property type="protein sequence ID" value="KAH0469347.1"/>
    <property type="molecule type" value="Genomic_DNA"/>
</dbReference>
<protein>
    <recommendedName>
        <fullName evidence="1">NB-ARC domain-containing protein</fullName>
    </recommendedName>
</protein>
<evidence type="ECO:0000259" key="1">
    <source>
        <dbReference type="Pfam" id="PF00931"/>
    </source>
</evidence>
<dbReference type="Gene3D" id="3.40.50.300">
    <property type="entry name" value="P-loop containing nucleotide triphosphate hydrolases"/>
    <property type="match status" value="1"/>
</dbReference>
<organism evidence="2 3">
    <name type="scientific">Dendrobium chrysotoxum</name>
    <name type="common">Orchid</name>
    <dbReference type="NCBI Taxonomy" id="161865"/>
    <lineage>
        <taxon>Eukaryota</taxon>
        <taxon>Viridiplantae</taxon>
        <taxon>Streptophyta</taxon>
        <taxon>Embryophyta</taxon>
        <taxon>Tracheophyta</taxon>
        <taxon>Spermatophyta</taxon>
        <taxon>Magnoliopsida</taxon>
        <taxon>Liliopsida</taxon>
        <taxon>Asparagales</taxon>
        <taxon>Orchidaceae</taxon>
        <taxon>Epidendroideae</taxon>
        <taxon>Malaxideae</taxon>
        <taxon>Dendrobiinae</taxon>
        <taxon>Dendrobium</taxon>
    </lineage>
</organism>